<dbReference type="PANTHER" id="PTHR38032">
    <property type="entry name" value="POLYMERASE-RELATED"/>
    <property type="match status" value="1"/>
</dbReference>
<reference evidence="3" key="2">
    <citation type="submission" date="2020-09" db="EMBL/GenBank/DDBJ databases">
        <authorList>
            <person name="Sun Q."/>
            <person name="Zhou Y."/>
        </authorList>
    </citation>
    <scope>NUCLEOTIDE SEQUENCE</scope>
    <source>
        <strain evidence="3">CGMCC 1.15760</strain>
    </source>
</reference>
<dbReference type="InterPro" id="IPR046865">
    <property type="entry name" value="FapA_b_solenoid"/>
</dbReference>
<keyword evidence="1" id="KW-0175">Coiled coil</keyword>
<protein>
    <submittedName>
        <fullName evidence="3">Polymerase</fullName>
    </submittedName>
</protein>
<dbReference type="Proteomes" id="UP000616608">
    <property type="component" value="Unassembled WGS sequence"/>
</dbReference>
<dbReference type="Pfam" id="PF20250">
    <property type="entry name" value="FapA_N"/>
    <property type="match status" value="1"/>
</dbReference>
<dbReference type="InterPro" id="IPR046866">
    <property type="entry name" value="FapA_N"/>
</dbReference>
<name>A0A917LFM4_9BACI</name>
<organism evidence="3 4">
    <name type="scientific">Lysinibacillus alkalisoli</name>
    <dbReference type="NCBI Taxonomy" id="1911548"/>
    <lineage>
        <taxon>Bacteria</taxon>
        <taxon>Bacillati</taxon>
        <taxon>Bacillota</taxon>
        <taxon>Bacilli</taxon>
        <taxon>Bacillales</taxon>
        <taxon>Bacillaceae</taxon>
        <taxon>Lysinibacillus</taxon>
    </lineage>
</organism>
<accession>A0A917LFM4</accession>
<gene>
    <name evidence="3" type="ORF">GCM10007425_10850</name>
</gene>
<comment type="caution">
    <text evidence="3">The sequence shown here is derived from an EMBL/GenBank/DDBJ whole genome shotgun (WGS) entry which is preliminary data.</text>
</comment>
<keyword evidence="4" id="KW-1185">Reference proteome</keyword>
<feature type="coiled-coil region" evidence="1">
    <location>
        <begin position="410"/>
        <end position="437"/>
    </location>
</feature>
<dbReference type="InterPro" id="IPR005646">
    <property type="entry name" value="FapA"/>
</dbReference>
<dbReference type="AlphaFoldDB" id="A0A917LFM4"/>
<dbReference type="RefSeq" id="WP_188614010.1">
    <property type="nucleotide sequence ID" value="NZ_BMJT01000003.1"/>
</dbReference>
<evidence type="ECO:0000256" key="1">
    <source>
        <dbReference type="SAM" id="Coils"/>
    </source>
</evidence>
<evidence type="ECO:0000259" key="2">
    <source>
        <dbReference type="Pfam" id="PF20250"/>
    </source>
</evidence>
<proteinExistence type="predicted"/>
<dbReference type="Pfam" id="PF03961">
    <property type="entry name" value="FapA"/>
    <property type="match status" value="1"/>
</dbReference>
<feature type="domain" description="Flagellar Assembly Protein A N-terminal region" evidence="2">
    <location>
        <begin position="71"/>
        <end position="240"/>
    </location>
</feature>
<evidence type="ECO:0000313" key="4">
    <source>
        <dbReference type="Proteomes" id="UP000616608"/>
    </source>
</evidence>
<dbReference type="EMBL" id="BMJT01000003">
    <property type="protein sequence ID" value="GGG18226.1"/>
    <property type="molecule type" value="Genomic_DNA"/>
</dbReference>
<evidence type="ECO:0000313" key="3">
    <source>
        <dbReference type="EMBL" id="GGG18226.1"/>
    </source>
</evidence>
<sequence length="522" mass="58214">MTIIENDYFTLAEQNEKVQIKVKVSGFSLKQFDVILRANPRVKLTNFSILKNALEQAKDEWLDVGTWLPNIEVDVARDKMSATITVHETLQTLIEEETRIQQQITTALQQHKITYGIKQVPMSMIVPSKAVLIAQGIEPINGKDAKITYLPKPERKPVIKEDGKADYYDMNFIMEITEGSWLGEKELATEGEPGYNVFGDAIPAKKGRDLPIRYDKKSSYEVEEDGKIVIRSKISGILDDEKGMIKVSHHLPIAGDVGVETGNLQFDGSIAIRGTVSSGYRVIAKGDISIEAAEGVSGAELIKSLEGDIYIRGGIFGLGKTQIEAGGSIFVKHVNEANLIAGEEINIGAYALGSNLKAHTITMNEHKGKIMGGEAIAKSSIITAISGNHLERRTNLIIDSVNKKEVYAKIQEHAQHYKEQQQKLAEYEKILINFEAMPAKDASQQQTYQEVQSAHEEMLDEMMRQDFEIKEMMDKVRQTGKEEITVTKIAHPGTYIQIGKKSSLFTKEKKGRFKLEFGELNV</sequence>
<reference evidence="3" key="1">
    <citation type="journal article" date="2014" name="Int. J. Syst. Evol. Microbiol.">
        <title>Complete genome sequence of Corynebacterium casei LMG S-19264T (=DSM 44701T), isolated from a smear-ripened cheese.</title>
        <authorList>
            <consortium name="US DOE Joint Genome Institute (JGI-PGF)"/>
            <person name="Walter F."/>
            <person name="Albersmeier A."/>
            <person name="Kalinowski J."/>
            <person name="Ruckert C."/>
        </authorList>
    </citation>
    <scope>NUCLEOTIDE SEQUENCE</scope>
    <source>
        <strain evidence="3">CGMCC 1.15760</strain>
    </source>
</reference>
<dbReference type="PANTHER" id="PTHR38032:SF1">
    <property type="entry name" value="RNA-BINDING PROTEIN KHPB N-TERMINAL DOMAIN-CONTAINING PROTEIN"/>
    <property type="match status" value="1"/>
</dbReference>